<evidence type="ECO:0000313" key="1">
    <source>
        <dbReference type="EMBL" id="KAI4820155.1"/>
    </source>
</evidence>
<proteinExistence type="predicted"/>
<keyword evidence="2" id="KW-1185">Reference proteome</keyword>
<gene>
    <name evidence="1" type="ORF">KUCAC02_028141</name>
</gene>
<accession>A0ACB9X0Z9</accession>
<reference evidence="1" key="1">
    <citation type="submission" date="2022-05" db="EMBL/GenBank/DDBJ databases">
        <title>Chromosome-level genome of Chaenocephalus aceratus.</title>
        <authorList>
            <person name="Park H."/>
        </authorList>
    </citation>
    <scope>NUCLEOTIDE SEQUENCE</scope>
    <source>
        <strain evidence="1">KU_202001</strain>
    </source>
</reference>
<evidence type="ECO:0000313" key="2">
    <source>
        <dbReference type="Proteomes" id="UP001057452"/>
    </source>
</evidence>
<organism evidence="1 2">
    <name type="scientific">Chaenocephalus aceratus</name>
    <name type="common">Blackfin icefish</name>
    <name type="synonym">Chaenichthys aceratus</name>
    <dbReference type="NCBI Taxonomy" id="36190"/>
    <lineage>
        <taxon>Eukaryota</taxon>
        <taxon>Metazoa</taxon>
        <taxon>Chordata</taxon>
        <taxon>Craniata</taxon>
        <taxon>Vertebrata</taxon>
        <taxon>Euteleostomi</taxon>
        <taxon>Actinopterygii</taxon>
        <taxon>Neopterygii</taxon>
        <taxon>Teleostei</taxon>
        <taxon>Neoteleostei</taxon>
        <taxon>Acanthomorphata</taxon>
        <taxon>Eupercaria</taxon>
        <taxon>Perciformes</taxon>
        <taxon>Notothenioidei</taxon>
        <taxon>Channichthyidae</taxon>
        <taxon>Chaenocephalus</taxon>
    </lineage>
</organism>
<dbReference type="EMBL" id="CM043793">
    <property type="protein sequence ID" value="KAI4820155.1"/>
    <property type="molecule type" value="Genomic_DNA"/>
</dbReference>
<dbReference type="Proteomes" id="UP001057452">
    <property type="component" value="Chromosome 9"/>
</dbReference>
<comment type="caution">
    <text evidence="1">The sequence shown here is derived from an EMBL/GenBank/DDBJ whole genome shotgun (WGS) entry which is preliminary data.</text>
</comment>
<protein>
    <submittedName>
        <fullName evidence="1">Uncharacterized protein</fullName>
    </submittedName>
</protein>
<name>A0ACB9X0Z9_CHAAC</name>
<sequence>MISQTMPTQTSALCLFSDCHALFVSLGTRQHKHTHTQTHSLFRSGGNEGCDSCDV</sequence>